<dbReference type="GO" id="GO:0010181">
    <property type="term" value="F:FMN binding"/>
    <property type="evidence" value="ECO:0007669"/>
    <property type="project" value="InterPro"/>
</dbReference>
<accession>A0A937K698</accession>
<dbReference type="Pfam" id="PF12724">
    <property type="entry name" value="Flavodoxin_5"/>
    <property type="match status" value="1"/>
</dbReference>
<dbReference type="PROSITE" id="PS50902">
    <property type="entry name" value="FLAVODOXIN_LIKE"/>
    <property type="match status" value="1"/>
</dbReference>
<dbReference type="SUPFAM" id="SSF52218">
    <property type="entry name" value="Flavoproteins"/>
    <property type="match status" value="1"/>
</dbReference>
<dbReference type="Proteomes" id="UP000623681">
    <property type="component" value="Unassembled WGS sequence"/>
</dbReference>
<organism evidence="2 3">
    <name type="scientific">Clostridium paridis</name>
    <dbReference type="NCBI Taxonomy" id="2803863"/>
    <lineage>
        <taxon>Bacteria</taxon>
        <taxon>Bacillati</taxon>
        <taxon>Bacillota</taxon>
        <taxon>Clostridia</taxon>
        <taxon>Eubacteriales</taxon>
        <taxon>Clostridiaceae</taxon>
        <taxon>Clostridium</taxon>
    </lineage>
</organism>
<dbReference type="InterPro" id="IPR052200">
    <property type="entry name" value="Protoporphyrinogen_IX_DH"/>
</dbReference>
<evidence type="ECO:0000313" key="3">
    <source>
        <dbReference type="Proteomes" id="UP000623681"/>
    </source>
</evidence>
<gene>
    <name evidence="2" type="ORF">JK634_20085</name>
</gene>
<dbReference type="PANTHER" id="PTHR38030:SF2">
    <property type="entry name" value="PROTOPORPHYRINOGEN IX DEHYDROGENASE [QUINONE]"/>
    <property type="match status" value="1"/>
</dbReference>
<evidence type="ECO:0000313" key="2">
    <source>
        <dbReference type="EMBL" id="MBL4934094.1"/>
    </source>
</evidence>
<dbReference type="Gene3D" id="3.40.50.360">
    <property type="match status" value="1"/>
</dbReference>
<evidence type="ECO:0000259" key="1">
    <source>
        <dbReference type="PROSITE" id="PS50902"/>
    </source>
</evidence>
<dbReference type="GO" id="GO:0006783">
    <property type="term" value="P:heme biosynthetic process"/>
    <property type="evidence" value="ECO:0007669"/>
    <property type="project" value="TreeGrafter"/>
</dbReference>
<dbReference type="InterPro" id="IPR026816">
    <property type="entry name" value="Flavodoxin_dom"/>
</dbReference>
<dbReference type="GO" id="GO:0070819">
    <property type="term" value="F:menaquinone-dependent protoporphyrinogen oxidase activity"/>
    <property type="evidence" value="ECO:0007669"/>
    <property type="project" value="TreeGrafter"/>
</dbReference>
<dbReference type="EMBL" id="JAESWA010000029">
    <property type="protein sequence ID" value="MBL4934094.1"/>
    <property type="molecule type" value="Genomic_DNA"/>
</dbReference>
<reference evidence="2" key="1">
    <citation type="submission" date="2021-01" db="EMBL/GenBank/DDBJ databases">
        <title>Genome public.</title>
        <authorList>
            <person name="Liu C."/>
            <person name="Sun Q."/>
        </authorList>
    </citation>
    <scope>NUCLEOTIDE SEQUENCE</scope>
    <source>
        <strain evidence="2">YIM B02565</strain>
    </source>
</reference>
<dbReference type="InterPro" id="IPR008254">
    <property type="entry name" value="Flavodoxin/NO_synth"/>
</dbReference>
<dbReference type="InterPro" id="IPR029039">
    <property type="entry name" value="Flavoprotein-like_sf"/>
</dbReference>
<dbReference type="PANTHER" id="PTHR38030">
    <property type="entry name" value="PROTOPORPHYRINOGEN IX DEHYDROGENASE [MENAQUINONE]"/>
    <property type="match status" value="1"/>
</dbReference>
<dbReference type="GO" id="GO:0016651">
    <property type="term" value="F:oxidoreductase activity, acting on NAD(P)H"/>
    <property type="evidence" value="ECO:0007669"/>
    <property type="project" value="UniProtKB-ARBA"/>
</dbReference>
<keyword evidence="3" id="KW-1185">Reference proteome</keyword>
<protein>
    <submittedName>
        <fullName evidence="2">Flavodoxin domain-containing protein</fullName>
    </submittedName>
</protein>
<dbReference type="RefSeq" id="WP_202769553.1">
    <property type="nucleotide sequence ID" value="NZ_JAESWA010000029.1"/>
</dbReference>
<comment type="caution">
    <text evidence="2">The sequence shown here is derived from an EMBL/GenBank/DDBJ whole genome shotgun (WGS) entry which is preliminary data.</text>
</comment>
<dbReference type="AlphaFoldDB" id="A0A937K698"/>
<name>A0A937K698_9CLOT</name>
<feature type="domain" description="Flavodoxin-like" evidence="1">
    <location>
        <begin position="3"/>
        <end position="157"/>
    </location>
</feature>
<sequence length="159" mass="17950">MKTLIAYATKHGFTEKCVGILEQSLEGEVQKLDLTKEAETDLSKYDKIIIGGSVYMGQILKEVKTFCTKNLDILKDKRVALFICGMRDGAEAEQEINMAYPKELLETTITKGFFGGEFIFSKLNFLERFIVKKVTKSDKDSSTLSKENIDKFAKNINKA</sequence>
<proteinExistence type="predicted"/>